<reference evidence="1" key="2">
    <citation type="submission" date="2020-09" db="EMBL/GenBank/DDBJ databases">
        <authorList>
            <person name="Sun Q."/>
            <person name="Ohkuma M."/>
        </authorList>
    </citation>
    <scope>NUCLEOTIDE SEQUENCE</scope>
    <source>
        <strain evidence="1">JCM 4988</strain>
    </source>
</reference>
<dbReference type="Pfam" id="PF05139">
    <property type="entry name" value="Erythro_esteras"/>
    <property type="match status" value="2"/>
</dbReference>
<sequence>MKGRPMETVTEWIKKNSQVLVNMKPDEPLDDLRPLAPLVRDAKIVALGAAARQTRELSDVAHRIVRLLVEEEGFRSLALEGDDPGRLGLDVYVATGDGDPRVLLGKARSFWQTAEILDLVHWMRSYNKRHPGDPVRFAQFPAEPVRHTTRLDGLAELERTLADGVSWWQQLTGDKVVYWGGMAHTAVGAPRTVSPSEPLESHQNMGGYLRERLGLDYRSVGLTMAHGSIGQPLPAPRPDFVDSLLHAAAENRAGYVLDLGTSQPEPIRRLLDAPTRTRLIGPFYDPGDDAAHHMSGGSLASWFDVVVHTQEVTPSRPLP</sequence>
<dbReference type="Gene3D" id="3.40.1660.10">
    <property type="entry name" value="EreA-like (biosynthetic domain)"/>
    <property type="match status" value="1"/>
</dbReference>
<dbReference type="InterPro" id="IPR052036">
    <property type="entry name" value="Hydrolase/PRTase-associated"/>
</dbReference>
<proteinExistence type="predicted"/>
<dbReference type="GO" id="GO:0046677">
    <property type="term" value="P:response to antibiotic"/>
    <property type="evidence" value="ECO:0007669"/>
    <property type="project" value="InterPro"/>
</dbReference>
<dbReference type="PANTHER" id="PTHR31299:SF0">
    <property type="entry name" value="ESTERASE, PUTATIVE (AFU_ORTHOLOGUE AFUA_1G05850)-RELATED"/>
    <property type="match status" value="1"/>
</dbReference>
<dbReference type="CDD" id="cd14728">
    <property type="entry name" value="Ere-like"/>
    <property type="match status" value="1"/>
</dbReference>
<keyword evidence="2" id="KW-1185">Reference proteome</keyword>
<evidence type="ECO:0008006" key="3">
    <source>
        <dbReference type="Google" id="ProtNLM"/>
    </source>
</evidence>
<dbReference type="PANTHER" id="PTHR31299">
    <property type="entry name" value="ESTERASE, PUTATIVE (AFU_ORTHOLOGUE AFUA_1G05850)-RELATED"/>
    <property type="match status" value="1"/>
</dbReference>
<dbReference type="Proteomes" id="UP000630936">
    <property type="component" value="Unassembled WGS sequence"/>
</dbReference>
<organism evidence="1 2">
    <name type="scientific">Streptomyces inusitatus</name>
    <dbReference type="NCBI Taxonomy" id="68221"/>
    <lineage>
        <taxon>Bacteria</taxon>
        <taxon>Bacillati</taxon>
        <taxon>Actinomycetota</taxon>
        <taxon>Actinomycetes</taxon>
        <taxon>Kitasatosporales</taxon>
        <taxon>Streptomycetaceae</taxon>
        <taxon>Streptomyces</taxon>
    </lineage>
</organism>
<evidence type="ECO:0000313" key="2">
    <source>
        <dbReference type="Proteomes" id="UP000630936"/>
    </source>
</evidence>
<gene>
    <name evidence="1" type="ORF">GCM10010387_65560</name>
</gene>
<dbReference type="Gene3D" id="3.30.1870.10">
    <property type="entry name" value="EreA-like, domain 2"/>
    <property type="match status" value="1"/>
</dbReference>
<dbReference type="InterPro" id="IPR007815">
    <property type="entry name" value="Emycin_Estase"/>
</dbReference>
<evidence type="ECO:0000313" key="1">
    <source>
        <dbReference type="EMBL" id="GGZ63060.1"/>
    </source>
</evidence>
<dbReference type="AlphaFoldDB" id="A0A918V3A2"/>
<protein>
    <recommendedName>
        <fullName evidence="3">Erythromycin esterase</fullName>
    </recommendedName>
</protein>
<dbReference type="SUPFAM" id="SSF159501">
    <property type="entry name" value="EreA/ChaN-like"/>
    <property type="match status" value="1"/>
</dbReference>
<dbReference type="EMBL" id="BMWG01000036">
    <property type="protein sequence ID" value="GGZ63060.1"/>
    <property type="molecule type" value="Genomic_DNA"/>
</dbReference>
<reference evidence="1" key="1">
    <citation type="journal article" date="2014" name="Int. J. Syst. Evol. Microbiol.">
        <title>Complete genome sequence of Corynebacterium casei LMG S-19264T (=DSM 44701T), isolated from a smear-ripened cheese.</title>
        <authorList>
            <consortium name="US DOE Joint Genome Institute (JGI-PGF)"/>
            <person name="Walter F."/>
            <person name="Albersmeier A."/>
            <person name="Kalinowski J."/>
            <person name="Ruckert C."/>
        </authorList>
    </citation>
    <scope>NUCLEOTIDE SEQUENCE</scope>
    <source>
        <strain evidence="1">JCM 4988</strain>
    </source>
</reference>
<name>A0A918V3A2_9ACTN</name>
<comment type="caution">
    <text evidence="1">The sequence shown here is derived from an EMBL/GenBank/DDBJ whole genome shotgun (WGS) entry which is preliminary data.</text>
</comment>
<accession>A0A918V3A2</accession>